<dbReference type="PANTHER" id="PTHR43761:SF1">
    <property type="entry name" value="D-ISOMER SPECIFIC 2-HYDROXYACID DEHYDROGENASE CATALYTIC DOMAIN-CONTAINING PROTEIN-RELATED"/>
    <property type="match status" value="1"/>
</dbReference>
<dbReference type="EC" id="1.1.1.95" evidence="5"/>
<gene>
    <name evidence="5" type="ORF">J2S15_000370</name>
</gene>
<dbReference type="GO" id="GO:0004617">
    <property type="term" value="F:phosphoglycerate dehydrogenase activity"/>
    <property type="evidence" value="ECO:0007669"/>
    <property type="project" value="UniProtKB-EC"/>
</dbReference>
<dbReference type="PANTHER" id="PTHR43761">
    <property type="entry name" value="D-ISOMER SPECIFIC 2-HYDROXYACID DEHYDROGENASE FAMILY PROTEIN (AFU_ORTHOLOGUE AFUA_1G13630)"/>
    <property type="match status" value="1"/>
</dbReference>
<proteinExistence type="inferred from homology"/>
<evidence type="ECO:0000256" key="2">
    <source>
        <dbReference type="ARBA" id="ARBA00023002"/>
    </source>
</evidence>
<accession>A0ABU0DYC4</accession>
<dbReference type="InterPro" id="IPR006140">
    <property type="entry name" value="D-isomer_DH_NAD-bd"/>
</dbReference>
<sequence>MGKILITPRGYAKYGDEAGKRLEELGYELNVNRSGLPLSREQFVESAKEATGIIVGVDECDEALLKQCKDLKAIVKFGVGVDNIDLDAAKALDISVGRCVGTNSNAVAEYTIGLMFAASRHIVAAGCDVRSGGWKKPTGVELYGKTVGIIGFGNIGKHVARIANGIGMKVLVYDVFDIKQEDLDTYNAKSTNVEDIIVNSDFITLHVPLNDETKNMISTKEFRQMKKSACVINAARGGVVDEKALYEALKNGDIFASASDVFTSEPPERTDWVNELIAMDNFILTPHIGSRSEESEINTVNKATDIMIELLENHD</sequence>
<keyword evidence="3" id="KW-0520">NAD</keyword>
<dbReference type="EMBL" id="JAUSUR010000001">
    <property type="protein sequence ID" value="MDQ0359639.1"/>
    <property type="molecule type" value="Genomic_DNA"/>
</dbReference>
<dbReference type="PROSITE" id="PS00065">
    <property type="entry name" value="D_2_HYDROXYACID_DH_1"/>
    <property type="match status" value="1"/>
</dbReference>
<comment type="similarity">
    <text evidence="1">Belongs to the D-isomer specific 2-hydroxyacid dehydrogenase family.</text>
</comment>
<dbReference type="InterPro" id="IPR029753">
    <property type="entry name" value="D-isomer_DH_CS"/>
</dbReference>
<dbReference type="PROSITE" id="PS00671">
    <property type="entry name" value="D_2_HYDROXYACID_DH_3"/>
    <property type="match status" value="1"/>
</dbReference>
<keyword evidence="6" id="KW-1185">Reference proteome</keyword>
<keyword evidence="2 5" id="KW-0560">Oxidoreductase</keyword>
<protein>
    <submittedName>
        <fullName evidence="5">D-3-phosphoglycerate dehydrogenase</fullName>
        <ecNumber evidence="5">1.1.1.95</ecNumber>
    </submittedName>
</protein>
<dbReference type="InterPro" id="IPR050418">
    <property type="entry name" value="D-iso_2-hydroxyacid_DH_PdxB"/>
</dbReference>
<dbReference type="CDD" id="cd12172">
    <property type="entry name" value="PGDH_like_2"/>
    <property type="match status" value="1"/>
</dbReference>
<dbReference type="Pfam" id="PF02826">
    <property type="entry name" value="2-Hacid_dh_C"/>
    <property type="match status" value="1"/>
</dbReference>
<evidence type="ECO:0000313" key="5">
    <source>
        <dbReference type="EMBL" id="MDQ0359639.1"/>
    </source>
</evidence>
<organism evidence="5 6">
    <name type="scientific">Breznakia pachnodae</name>
    <dbReference type="NCBI Taxonomy" id="265178"/>
    <lineage>
        <taxon>Bacteria</taxon>
        <taxon>Bacillati</taxon>
        <taxon>Bacillota</taxon>
        <taxon>Erysipelotrichia</taxon>
        <taxon>Erysipelotrichales</taxon>
        <taxon>Erysipelotrichaceae</taxon>
        <taxon>Breznakia</taxon>
    </lineage>
</organism>
<evidence type="ECO:0000256" key="3">
    <source>
        <dbReference type="ARBA" id="ARBA00023027"/>
    </source>
</evidence>
<dbReference type="InterPro" id="IPR036291">
    <property type="entry name" value="NAD(P)-bd_dom_sf"/>
</dbReference>
<dbReference type="Proteomes" id="UP001230220">
    <property type="component" value="Unassembled WGS sequence"/>
</dbReference>
<comment type="caution">
    <text evidence="5">The sequence shown here is derived from an EMBL/GenBank/DDBJ whole genome shotgun (WGS) entry which is preliminary data.</text>
</comment>
<evidence type="ECO:0000259" key="4">
    <source>
        <dbReference type="Pfam" id="PF02826"/>
    </source>
</evidence>
<dbReference type="Gene3D" id="3.40.50.720">
    <property type="entry name" value="NAD(P)-binding Rossmann-like Domain"/>
    <property type="match status" value="2"/>
</dbReference>
<dbReference type="RefSeq" id="WP_370872451.1">
    <property type="nucleotide sequence ID" value="NZ_JAUSUR010000001.1"/>
</dbReference>
<dbReference type="SUPFAM" id="SSF51735">
    <property type="entry name" value="NAD(P)-binding Rossmann-fold domains"/>
    <property type="match status" value="1"/>
</dbReference>
<dbReference type="SUPFAM" id="SSF52283">
    <property type="entry name" value="Formate/glycerate dehydrogenase catalytic domain-like"/>
    <property type="match status" value="1"/>
</dbReference>
<evidence type="ECO:0000256" key="1">
    <source>
        <dbReference type="ARBA" id="ARBA00005854"/>
    </source>
</evidence>
<feature type="domain" description="D-isomer specific 2-hydroxyacid dehydrogenase NAD-binding" evidence="4">
    <location>
        <begin position="112"/>
        <end position="289"/>
    </location>
</feature>
<reference evidence="5 6" key="1">
    <citation type="submission" date="2023-07" db="EMBL/GenBank/DDBJ databases">
        <title>Genomic Encyclopedia of Type Strains, Phase IV (KMG-IV): sequencing the most valuable type-strain genomes for metagenomic binning, comparative biology and taxonomic classification.</title>
        <authorList>
            <person name="Goeker M."/>
        </authorList>
    </citation>
    <scope>NUCLEOTIDE SEQUENCE [LARGE SCALE GENOMIC DNA]</scope>
    <source>
        <strain evidence="5 6">DSM 16784</strain>
    </source>
</reference>
<name>A0ABU0DYC4_9FIRM</name>
<dbReference type="InterPro" id="IPR029752">
    <property type="entry name" value="D-isomer_DH_CS1"/>
</dbReference>
<evidence type="ECO:0000313" key="6">
    <source>
        <dbReference type="Proteomes" id="UP001230220"/>
    </source>
</evidence>
<dbReference type="PROSITE" id="PS00670">
    <property type="entry name" value="D_2_HYDROXYACID_DH_2"/>
    <property type="match status" value="1"/>
</dbReference>